<evidence type="ECO:0000313" key="2">
    <source>
        <dbReference type="EMBL" id="NIE49690.1"/>
    </source>
</evidence>
<reference evidence="2" key="1">
    <citation type="submission" date="2020-03" db="EMBL/GenBank/DDBJ databases">
        <title>A transcriptome and proteome of the tick Rhipicephalus microplus shaped by the genetic composition of its hosts and developmental stage.</title>
        <authorList>
            <person name="Garcia G.R."/>
            <person name="Ribeiro J.M.C."/>
            <person name="Maruyama S.R."/>
            <person name="Gardinasse L.G."/>
            <person name="Nelson K."/>
            <person name="Ferreira B.R."/>
            <person name="Andrade T.G."/>
            <person name="Santos I.K.F.M."/>
        </authorList>
    </citation>
    <scope>NUCLEOTIDE SEQUENCE</scope>
    <source>
        <strain evidence="2">NSGR</strain>
        <tissue evidence="2">Salivary glands</tissue>
    </source>
</reference>
<organism evidence="2">
    <name type="scientific">Rhipicephalus microplus</name>
    <name type="common">Cattle tick</name>
    <name type="synonym">Boophilus microplus</name>
    <dbReference type="NCBI Taxonomy" id="6941"/>
    <lineage>
        <taxon>Eukaryota</taxon>
        <taxon>Metazoa</taxon>
        <taxon>Ecdysozoa</taxon>
        <taxon>Arthropoda</taxon>
        <taxon>Chelicerata</taxon>
        <taxon>Arachnida</taxon>
        <taxon>Acari</taxon>
        <taxon>Parasitiformes</taxon>
        <taxon>Ixodida</taxon>
        <taxon>Ixodoidea</taxon>
        <taxon>Ixodidae</taxon>
        <taxon>Rhipicephalinae</taxon>
        <taxon>Rhipicephalus</taxon>
        <taxon>Boophilus</taxon>
    </lineage>
</organism>
<dbReference type="AlphaFoldDB" id="A0A6G5AHN2"/>
<keyword evidence="1" id="KW-0812">Transmembrane</keyword>
<proteinExistence type="predicted"/>
<accession>A0A6G5AHN2</accession>
<name>A0A6G5AHN2_RHIMP</name>
<dbReference type="EMBL" id="GIKN01007417">
    <property type="protein sequence ID" value="NIE49690.1"/>
    <property type="molecule type" value="Transcribed_RNA"/>
</dbReference>
<evidence type="ECO:0000256" key="1">
    <source>
        <dbReference type="SAM" id="Phobius"/>
    </source>
</evidence>
<keyword evidence="1" id="KW-0472">Membrane</keyword>
<protein>
    <submittedName>
        <fullName evidence="2">Uncharacterized protein</fullName>
    </submittedName>
</protein>
<feature type="transmembrane region" description="Helical" evidence="1">
    <location>
        <begin position="20"/>
        <end position="40"/>
    </location>
</feature>
<sequence>MLYDSTFCTQLLSRKSVETLYLSVLYHFSSTCVFLFLFTCPDNVKGAFSLVCFCFVSGSNKRLFHLLVRHYGQNFLHYEKWRFGGTRSSVCLPVCERPLLKVTCWIDILKEI</sequence>
<keyword evidence="1" id="KW-1133">Transmembrane helix</keyword>